<dbReference type="AlphaFoldDB" id="A0AAN8EQU7"/>
<name>A0AAN8EQU7_TRICO</name>
<proteinExistence type="predicted"/>
<gene>
    <name evidence="1" type="ORF">GCK32_015635</name>
</gene>
<dbReference type="InterPro" id="IPR012444">
    <property type="entry name" value="DUF1647"/>
</dbReference>
<comment type="caution">
    <text evidence="1">The sequence shown here is derived from an EMBL/GenBank/DDBJ whole genome shotgun (WGS) entry which is preliminary data.</text>
</comment>
<keyword evidence="2" id="KW-1185">Reference proteome</keyword>
<protein>
    <submittedName>
        <fullName evidence="1">Uncharacterized protein</fullName>
    </submittedName>
</protein>
<evidence type="ECO:0000313" key="1">
    <source>
        <dbReference type="EMBL" id="KAK5965115.1"/>
    </source>
</evidence>
<dbReference type="EMBL" id="WIXE01024986">
    <property type="protein sequence ID" value="KAK5965115.1"/>
    <property type="molecule type" value="Genomic_DNA"/>
</dbReference>
<sequence>MRIDLMPTIVLIWDTTEFVRRSAKTAGECSCISETGKVYDFCYRLPQNKTIKGKRFSCDHLPTLASLGLLDSSELPFAPSEINPMFVAAFSANHEYEAVFLMESIAEYFPNIGRMIVYDLGKVNHTLFREFTFLEFRMFNYSRYPSYANFLQQYRWKPLMIA</sequence>
<dbReference type="Pfam" id="PF07801">
    <property type="entry name" value="DUF1647"/>
    <property type="match status" value="1"/>
</dbReference>
<dbReference type="PANTHER" id="PTHR31389:SF4">
    <property type="entry name" value="LD39211P"/>
    <property type="match status" value="1"/>
</dbReference>
<dbReference type="PANTHER" id="PTHR31389">
    <property type="entry name" value="LD39211P"/>
    <property type="match status" value="1"/>
</dbReference>
<reference evidence="1 2" key="1">
    <citation type="submission" date="2019-10" db="EMBL/GenBank/DDBJ databases">
        <title>Assembly and Annotation for the nematode Trichostrongylus colubriformis.</title>
        <authorList>
            <person name="Martin J."/>
        </authorList>
    </citation>
    <scope>NUCLEOTIDE SEQUENCE [LARGE SCALE GENOMIC DNA]</scope>
    <source>
        <strain evidence="1">G859</strain>
        <tissue evidence="1">Whole worm</tissue>
    </source>
</reference>
<evidence type="ECO:0000313" key="2">
    <source>
        <dbReference type="Proteomes" id="UP001331761"/>
    </source>
</evidence>
<feature type="non-terminal residue" evidence="1">
    <location>
        <position position="162"/>
    </location>
</feature>
<dbReference type="Proteomes" id="UP001331761">
    <property type="component" value="Unassembled WGS sequence"/>
</dbReference>
<organism evidence="1 2">
    <name type="scientific">Trichostrongylus colubriformis</name>
    <name type="common">Black scour worm</name>
    <dbReference type="NCBI Taxonomy" id="6319"/>
    <lineage>
        <taxon>Eukaryota</taxon>
        <taxon>Metazoa</taxon>
        <taxon>Ecdysozoa</taxon>
        <taxon>Nematoda</taxon>
        <taxon>Chromadorea</taxon>
        <taxon>Rhabditida</taxon>
        <taxon>Rhabditina</taxon>
        <taxon>Rhabditomorpha</taxon>
        <taxon>Strongyloidea</taxon>
        <taxon>Trichostrongylidae</taxon>
        <taxon>Trichostrongylus</taxon>
    </lineage>
</organism>
<accession>A0AAN8EQU7</accession>